<keyword evidence="1" id="KW-1185">Reference proteome</keyword>
<evidence type="ECO:0000313" key="2">
    <source>
        <dbReference type="WBParaSite" id="PSAMB.scaffold2356size30986.g17507.t1"/>
    </source>
</evidence>
<accession>A0A914VT91</accession>
<name>A0A914VT91_9BILA</name>
<dbReference type="WBParaSite" id="PSAMB.scaffold2356size30986.g17507.t1">
    <property type="protein sequence ID" value="PSAMB.scaffold2356size30986.g17507.t1"/>
    <property type="gene ID" value="PSAMB.scaffold2356size30986.g17507"/>
</dbReference>
<dbReference type="Proteomes" id="UP000887566">
    <property type="component" value="Unplaced"/>
</dbReference>
<protein>
    <submittedName>
        <fullName evidence="2">Uncharacterized protein</fullName>
    </submittedName>
</protein>
<reference evidence="2" key="1">
    <citation type="submission" date="2022-11" db="UniProtKB">
        <authorList>
            <consortium name="WormBaseParasite"/>
        </authorList>
    </citation>
    <scope>IDENTIFICATION</scope>
</reference>
<proteinExistence type="predicted"/>
<sequence>MKLTLSRGYPPLAVLPPVGKDIKPIKKQSSFMEQFQRQKKTAAISVEEMEKNDMAAFKRAGQKPPPRFTARYLIKCLRVTKRHMANVAFWREVALLHDSILIFTDSLCLPASRWRTL</sequence>
<dbReference type="AlphaFoldDB" id="A0A914VT91"/>
<organism evidence="1 2">
    <name type="scientific">Plectus sambesii</name>
    <dbReference type="NCBI Taxonomy" id="2011161"/>
    <lineage>
        <taxon>Eukaryota</taxon>
        <taxon>Metazoa</taxon>
        <taxon>Ecdysozoa</taxon>
        <taxon>Nematoda</taxon>
        <taxon>Chromadorea</taxon>
        <taxon>Plectida</taxon>
        <taxon>Plectina</taxon>
        <taxon>Plectoidea</taxon>
        <taxon>Plectidae</taxon>
        <taxon>Plectus</taxon>
    </lineage>
</organism>
<evidence type="ECO:0000313" key="1">
    <source>
        <dbReference type="Proteomes" id="UP000887566"/>
    </source>
</evidence>